<dbReference type="HAMAP" id="MF_01169">
    <property type="entry name" value="SucA_OdhA"/>
    <property type="match status" value="1"/>
</dbReference>
<dbReference type="Proteomes" id="UP001596494">
    <property type="component" value="Unassembled WGS sequence"/>
</dbReference>
<reference evidence="9" key="1">
    <citation type="journal article" date="2019" name="Int. J. Syst. Evol. Microbiol.">
        <title>The Global Catalogue of Microorganisms (GCM) 10K type strain sequencing project: providing services to taxonomists for standard genome sequencing and annotation.</title>
        <authorList>
            <consortium name="The Broad Institute Genomics Platform"/>
            <consortium name="The Broad Institute Genome Sequencing Center for Infectious Disease"/>
            <person name="Wu L."/>
            <person name="Ma J."/>
        </authorList>
    </citation>
    <scope>NUCLEOTIDE SEQUENCE [LARGE SCALE GENOMIC DNA]</scope>
    <source>
        <strain evidence="9">CCUG 73951</strain>
    </source>
</reference>
<dbReference type="NCBIfam" id="TIGR00239">
    <property type="entry name" value="2oxo_dh_E1"/>
    <property type="match status" value="1"/>
</dbReference>
<dbReference type="InterPro" id="IPR023784">
    <property type="entry name" value="2oxoglutarate_DH_E1_bac"/>
</dbReference>
<dbReference type="PIRSF" id="PIRSF000157">
    <property type="entry name" value="Oxoglu_dh_E1"/>
    <property type="match status" value="1"/>
</dbReference>
<dbReference type="CDD" id="cd02016">
    <property type="entry name" value="TPP_E1_OGDC_like"/>
    <property type="match status" value="1"/>
</dbReference>
<dbReference type="SMART" id="SM00861">
    <property type="entry name" value="Transket_pyr"/>
    <property type="match status" value="1"/>
</dbReference>
<dbReference type="EMBL" id="JBHTBY010000003">
    <property type="protein sequence ID" value="MFC7320087.1"/>
    <property type="molecule type" value="Genomic_DNA"/>
</dbReference>
<keyword evidence="9" id="KW-1185">Reference proteome</keyword>
<dbReference type="PANTHER" id="PTHR23152:SF4">
    <property type="entry name" value="2-OXOADIPATE DEHYDROGENASE COMPLEX COMPONENT E1"/>
    <property type="match status" value="1"/>
</dbReference>
<evidence type="ECO:0000259" key="7">
    <source>
        <dbReference type="SMART" id="SM00861"/>
    </source>
</evidence>
<gene>
    <name evidence="6" type="primary">odhA</name>
    <name evidence="8" type="ORF">ACFQMN_04295</name>
</gene>
<dbReference type="Pfam" id="PF00676">
    <property type="entry name" value="E1_dh"/>
    <property type="match status" value="1"/>
</dbReference>
<evidence type="ECO:0000256" key="4">
    <source>
        <dbReference type="ARBA" id="ARBA00023152"/>
    </source>
</evidence>
<comment type="similarity">
    <text evidence="6">Belongs to the alpha-ketoglutarate dehydrogenase family.</text>
</comment>
<organism evidence="8 9">
    <name type="scientific">Halobacillus campisalis</name>
    <dbReference type="NCBI Taxonomy" id="435909"/>
    <lineage>
        <taxon>Bacteria</taxon>
        <taxon>Bacillati</taxon>
        <taxon>Bacillota</taxon>
        <taxon>Bacilli</taxon>
        <taxon>Bacillales</taxon>
        <taxon>Bacillaceae</taxon>
        <taxon>Halobacillus</taxon>
    </lineage>
</organism>
<dbReference type="Pfam" id="PF02779">
    <property type="entry name" value="Transket_pyr"/>
    <property type="match status" value="1"/>
</dbReference>
<dbReference type="InterPro" id="IPR042179">
    <property type="entry name" value="KGD_C_sf"/>
</dbReference>
<dbReference type="PANTHER" id="PTHR23152">
    <property type="entry name" value="2-OXOGLUTARATE DEHYDROGENASE"/>
    <property type="match status" value="1"/>
</dbReference>
<feature type="domain" description="Transketolase-like pyrimidine-binding" evidence="7">
    <location>
        <begin position="578"/>
        <end position="774"/>
    </location>
</feature>
<evidence type="ECO:0000313" key="9">
    <source>
        <dbReference type="Proteomes" id="UP001596494"/>
    </source>
</evidence>
<dbReference type="Pfam" id="PF16870">
    <property type="entry name" value="OxoGdeHyase_C"/>
    <property type="match status" value="1"/>
</dbReference>
<comment type="cofactor">
    <cofactor evidence="1 6">
        <name>thiamine diphosphate</name>
        <dbReference type="ChEBI" id="CHEBI:58937"/>
    </cofactor>
</comment>
<dbReference type="GO" id="GO:0004591">
    <property type="term" value="F:oxoglutarate dehydrogenase (succinyl-transferring) activity"/>
    <property type="evidence" value="ECO:0007669"/>
    <property type="project" value="UniProtKB-EC"/>
</dbReference>
<evidence type="ECO:0000256" key="1">
    <source>
        <dbReference type="ARBA" id="ARBA00001964"/>
    </source>
</evidence>
<dbReference type="EC" id="1.2.4.2" evidence="6"/>
<dbReference type="InterPro" id="IPR031717">
    <property type="entry name" value="ODO-1/KGD_C"/>
</dbReference>
<comment type="function">
    <text evidence="6">E1 component of the 2-oxoglutarate dehydrogenase (OGDH) complex which catalyzes the decarboxylation of 2-oxoglutarate, the first step in the conversion of 2-oxoglutarate to succinyl-CoA and CO(2).</text>
</comment>
<evidence type="ECO:0000256" key="6">
    <source>
        <dbReference type="HAMAP-Rule" id="MF_01169"/>
    </source>
</evidence>
<comment type="subunit">
    <text evidence="6">Homodimer. Part of the 2-oxoglutarate dehydrogenase (OGDH) complex composed of E1 (2-oxoglutarate dehydrogenase), E2 (dihydrolipoamide succinyltransferase) and E3 (dihydrolipoamide dehydrogenase); the complex contains multiple copies of the three enzymatic components (E1, E2 and E3).</text>
</comment>
<dbReference type="Pfam" id="PF16078">
    <property type="entry name" value="2-oxogl_dehyd_N"/>
    <property type="match status" value="1"/>
</dbReference>
<evidence type="ECO:0000256" key="5">
    <source>
        <dbReference type="ARBA" id="ARBA00051911"/>
    </source>
</evidence>
<dbReference type="InterPro" id="IPR032106">
    <property type="entry name" value="2-oxogl_dehyd_N"/>
</dbReference>
<name>A0ABW2K172_9BACI</name>
<keyword evidence="3 6" id="KW-0786">Thiamine pyrophosphate</keyword>
<dbReference type="RefSeq" id="WP_390216273.1">
    <property type="nucleotide sequence ID" value="NZ_JAPVRC010000008.1"/>
</dbReference>
<dbReference type="NCBIfam" id="NF006914">
    <property type="entry name" value="PRK09404.1"/>
    <property type="match status" value="1"/>
</dbReference>
<protein>
    <recommendedName>
        <fullName evidence="6">2-oxoglutarate dehydrogenase E1 component</fullName>
        <ecNumber evidence="6">1.2.4.2</ecNumber>
    </recommendedName>
    <alternativeName>
        <fullName evidence="6">Alpha-ketoglutarate dehydrogenase</fullName>
    </alternativeName>
</protein>
<comment type="caution">
    <text evidence="8">The sequence shown here is derived from an EMBL/GenBank/DDBJ whole genome shotgun (WGS) entry which is preliminary data.</text>
</comment>
<keyword evidence="2 6" id="KW-0560">Oxidoreductase</keyword>
<accession>A0ABW2K172</accession>
<evidence type="ECO:0000256" key="3">
    <source>
        <dbReference type="ARBA" id="ARBA00023052"/>
    </source>
</evidence>
<dbReference type="Gene3D" id="3.40.50.970">
    <property type="match status" value="1"/>
</dbReference>
<proteinExistence type="inferred from homology"/>
<evidence type="ECO:0000313" key="8">
    <source>
        <dbReference type="EMBL" id="MFC7320087.1"/>
    </source>
</evidence>
<dbReference type="InterPro" id="IPR005475">
    <property type="entry name" value="Transketolase-like_Pyr-bd"/>
</dbReference>
<dbReference type="InterPro" id="IPR001017">
    <property type="entry name" value="DH_E1"/>
</dbReference>
<evidence type="ECO:0000256" key="2">
    <source>
        <dbReference type="ARBA" id="ARBA00023002"/>
    </source>
</evidence>
<keyword evidence="4 6" id="KW-0324">Glycolysis</keyword>
<dbReference type="InterPro" id="IPR011603">
    <property type="entry name" value="2oxoglutarate_DH_E1"/>
</dbReference>
<dbReference type="InterPro" id="IPR029061">
    <property type="entry name" value="THDP-binding"/>
</dbReference>
<dbReference type="SUPFAM" id="SSF52518">
    <property type="entry name" value="Thiamin diphosphate-binding fold (THDP-binding)"/>
    <property type="match status" value="2"/>
</dbReference>
<dbReference type="Gene3D" id="3.40.50.12470">
    <property type="match status" value="1"/>
</dbReference>
<comment type="catalytic activity">
    <reaction evidence="5 6">
        <text>N(6)-[(R)-lipoyl]-L-lysyl-[protein] + 2-oxoglutarate + H(+) = N(6)-[(R)-S(8)-succinyldihydrolipoyl]-L-lysyl-[protein] + CO2</text>
        <dbReference type="Rhea" id="RHEA:12188"/>
        <dbReference type="Rhea" id="RHEA-COMP:10474"/>
        <dbReference type="Rhea" id="RHEA-COMP:20092"/>
        <dbReference type="ChEBI" id="CHEBI:15378"/>
        <dbReference type="ChEBI" id="CHEBI:16526"/>
        <dbReference type="ChEBI" id="CHEBI:16810"/>
        <dbReference type="ChEBI" id="CHEBI:83099"/>
        <dbReference type="ChEBI" id="CHEBI:83120"/>
        <dbReference type="EC" id="1.2.4.2"/>
    </reaction>
</comment>
<dbReference type="Gene3D" id="3.40.50.11610">
    <property type="entry name" value="Multifunctional 2-oxoglutarate metabolism enzyme, C-terminal domain"/>
    <property type="match status" value="1"/>
</dbReference>
<dbReference type="NCBIfam" id="NF008907">
    <property type="entry name" value="PRK12270.1"/>
    <property type="match status" value="1"/>
</dbReference>
<dbReference type="Gene3D" id="1.10.287.1150">
    <property type="entry name" value="TPP helical domain"/>
    <property type="match status" value="1"/>
</dbReference>
<sequence>MGYIEEQYESYEKDPQSVDATLKQLFDEHGAPDWMSASVSTSANGEAKASSVDINKVTSAHKLVEAIRRHGHLDANIYAVGSNDRAPTNMLEISRYGLSEEDLENIPAEWVWQDSPVKLENALQVVKTLKERYAGTTAFEYDHVSHENERQWLQNQIDSASFKVNLNNEEKKQLLKRLVDVEGFEHFLARTFVAQKRFSIEGLDVMVPMLDHIVQAASSDRISNIMMGMAHRGRLNVLAHVLGKPYDRIFSEFHHSPDKELVPSEGSTGINYGWTGDVKYHFGAHREIGNGQQSTTQVTMSHNPSHLEYVNPVVQGFTRAAQDDRTKPGYSQLDEEEAFGILIHGDAAFIGEGVVAESLNMKDLPGYRTGGTIHVIANNLVGFTTNRKDGRSTRYASDLAKGFEIPILHVNADDPVACLSAISFAYEYRKKFKKDFVIDLIGYRRYGHNEIDEPRSTQPKLYKEIDDHLTVPHIFEKQLIEENVVEEGTLKAMFEEVESNLRDTYNNMKENETAEADVKDRPGGVEKPLDEIVTAINLDRLKKLNKELLKRPEGFNGFKKLEKILQKRSNMLEDGNKVDWATAEALAFASIIEDGKPIRITGQDTERGTFAHRHLVLHDVETDETYCPLHGIEQADASFDIFNSPLSEAGVLGFEYGYSVQAPEALVIWEAQFGDFANAGQVIFDQFVAAGRAKWGEKSNIVFLLPHGYEGQGPEHSSARLERFLQLAAENNWTVANVTSSAQYFHLLRRQAAISNEEEARPLVLMSPKSLLRNQRVADEGSKFSKLNFQPILRQPGLTKDTKKDKGKVKSLLLGSGKIMVEIEDYVEKLEETSFETIDAVRVEQIYPFPTRRLQEILGEYPNLEELVWVQEEPQNMGSWYFVEGILHKLLSKGQIHRYVGRPHRASPSVGEPNIHKTEQNRIIREALQLSKGGNTNEGN</sequence>